<dbReference type="PANTHER" id="PTHR42909">
    <property type="entry name" value="ZGC:136858"/>
    <property type="match status" value="1"/>
</dbReference>
<accession>A0A538T1B0</accession>
<evidence type="ECO:0000313" key="7">
    <source>
        <dbReference type="Proteomes" id="UP000317716"/>
    </source>
</evidence>
<dbReference type="GO" id="GO:0016798">
    <property type="term" value="F:hydrolase activity, acting on glycosyl bonds"/>
    <property type="evidence" value="ECO:0007669"/>
    <property type="project" value="UniProtKB-KW"/>
</dbReference>
<dbReference type="InterPro" id="IPR007342">
    <property type="entry name" value="PsuG"/>
</dbReference>
<keyword evidence="4" id="KW-0456">Lyase</keyword>
<evidence type="ECO:0000256" key="2">
    <source>
        <dbReference type="ARBA" id="ARBA00022801"/>
    </source>
</evidence>
<keyword evidence="2" id="KW-0378">Hydrolase</keyword>
<gene>
    <name evidence="6" type="ORF">E6K72_03730</name>
</gene>
<dbReference type="EMBL" id="VBOS01000124">
    <property type="protein sequence ID" value="TMQ57416.1"/>
    <property type="molecule type" value="Genomic_DNA"/>
</dbReference>
<evidence type="ECO:0000256" key="1">
    <source>
        <dbReference type="ARBA" id="ARBA00022723"/>
    </source>
</evidence>
<evidence type="ECO:0000256" key="5">
    <source>
        <dbReference type="ARBA" id="ARBA00023295"/>
    </source>
</evidence>
<name>A0A538T1B0_UNCEI</name>
<dbReference type="GO" id="GO:0005737">
    <property type="term" value="C:cytoplasm"/>
    <property type="evidence" value="ECO:0007669"/>
    <property type="project" value="TreeGrafter"/>
</dbReference>
<protein>
    <submittedName>
        <fullName evidence="6">Pseudouridine-5'-phosphate glycosidase</fullName>
    </submittedName>
</protein>
<dbReference type="GO" id="GO:0004730">
    <property type="term" value="F:pseudouridylate synthase activity"/>
    <property type="evidence" value="ECO:0007669"/>
    <property type="project" value="InterPro"/>
</dbReference>
<dbReference type="GO" id="GO:0046872">
    <property type="term" value="F:metal ion binding"/>
    <property type="evidence" value="ECO:0007669"/>
    <property type="project" value="UniProtKB-KW"/>
</dbReference>
<keyword evidence="3" id="KW-0464">Manganese</keyword>
<dbReference type="SUPFAM" id="SSF110581">
    <property type="entry name" value="Indigoidine synthase A-like"/>
    <property type="match status" value="1"/>
</dbReference>
<comment type="caution">
    <text evidence="6">The sequence shown here is derived from an EMBL/GenBank/DDBJ whole genome shotgun (WGS) entry which is preliminary data.</text>
</comment>
<dbReference type="Gene3D" id="3.40.1790.10">
    <property type="entry name" value="Indigoidine synthase domain"/>
    <property type="match status" value="1"/>
</dbReference>
<sequence>MNSDLLAISSFVRAALAKHRPVVALETTLVTHGLPQPQGVEIASELESEVVAAGATPATIGVLDGRVRVGLTLDELHRLDSSAAVKLNLSNFAAQVSSGKPGSTTVA</sequence>
<dbReference type="Proteomes" id="UP000317716">
    <property type="component" value="Unassembled WGS sequence"/>
</dbReference>
<dbReference type="AlphaFoldDB" id="A0A538T1B0"/>
<dbReference type="Pfam" id="PF04227">
    <property type="entry name" value="Indigoidine_A"/>
    <property type="match status" value="1"/>
</dbReference>
<proteinExistence type="predicted"/>
<keyword evidence="5 6" id="KW-0326">Glycosidase</keyword>
<evidence type="ECO:0000313" key="6">
    <source>
        <dbReference type="EMBL" id="TMQ57416.1"/>
    </source>
</evidence>
<dbReference type="InterPro" id="IPR022830">
    <property type="entry name" value="Indigdn_synthA-like"/>
</dbReference>
<dbReference type="PANTHER" id="PTHR42909:SF1">
    <property type="entry name" value="CARBOHYDRATE KINASE PFKB DOMAIN-CONTAINING PROTEIN"/>
    <property type="match status" value="1"/>
</dbReference>
<reference evidence="6 7" key="1">
    <citation type="journal article" date="2019" name="Nat. Microbiol.">
        <title>Mediterranean grassland soil C-N compound turnover is dependent on rainfall and depth, and is mediated by genomically divergent microorganisms.</title>
        <authorList>
            <person name="Diamond S."/>
            <person name="Andeer P.F."/>
            <person name="Li Z."/>
            <person name="Crits-Christoph A."/>
            <person name="Burstein D."/>
            <person name="Anantharaman K."/>
            <person name="Lane K.R."/>
            <person name="Thomas B.C."/>
            <person name="Pan C."/>
            <person name="Northen T.R."/>
            <person name="Banfield J.F."/>
        </authorList>
    </citation>
    <scope>NUCLEOTIDE SEQUENCE [LARGE SCALE GENOMIC DNA]</scope>
    <source>
        <strain evidence="6">WS_2</strain>
    </source>
</reference>
<feature type="non-terminal residue" evidence="6">
    <location>
        <position position="107"/>
    </location>
</feature>
<evidence type="ECO:0000256" key="4">
    <source>
        <dbReference type="ARBA" id="ARBA00023239"/>
    </source>
</evidence>
<evidence type="ECO:0000256" key="3">
    <source>
        <dbReference type="ARBA" id="ARBA00023211"/>
    </source>
</evidence>
<organism evidence="6 7">
    <name type="scientific">Eiseniibacteriota bacterium</name>
    <dbReference type="NCBI Taxonomy" id="2212470"/>
    <lineage>
        <taxon>Bacteria</taxon>
        <taxon>Candidatus Eiseniibacteriota</taxon>
    </lineage>
</organism>
<keyword evidence="1" id="KW-0479">Metal-binding</keyword>